<dbReference type="PANTHER" id="PTHR12558:SF13">
    <property type="entry name" value="CELL DIVISION CYCLE PROTEIN 27 HOMOLOG"/>
    <property type="match status" value="1"/>
</dbReference>
<keyword evidence="4" id="KW-1185">Reference proteome</keyword>
<gene>
    <name evidence="3" type="primary">pilW</name>
    <name evidence="3" type="ORF">QB898_04925</name>
</gene>
<dbReference type="SUPFAM" id="SSF48452">
    <property type="entry name" value="TPR-like"/>
    <property type="match status" value="1"/>
</dbReference>
<dbReference type="InterPro" id="IPR013360">
    <property type="entry name" value="Pilus_4_PilW"/>
</dbReference>
<feature type="signal peptide" evidence="2">
    <location>
        <begin position="1"/>
        <end position="23"/>
    </location>
</feature>
<evidence type="ECO:0000256" key="2">
    <source>
        <dbReference type="SAM" id="SignalP"/>
    </source>
</evidence>
<dbReference type="NCBIfam" id="TIGR02521">
    <property type="entry name" value="type_IV_pilW"/>
    <property type="match status" value="1"/>
</dbReference>
<evidence type="ECO:0000256" key="1">
    <source>
        <dbReference type="PROSITE-ProRule" id="PRU00339"/>
    </source>
</evidence>
<protein>
    <submittedName>
        <fullName evidence="3">Type IV pilus biogenesis/stability protein PilW</fullName>
    </submittedName>
</protein>
<feature type="repeat" description="TPR" evidence="1">
    <location>
        <begin position="59"/>
        <end position="92"/>
    </location>
</feature>
<dbReference type="Proteomes" id="UP001237156">
    <property type="component" value="Unassembled WGS sequence"/>
</dbReference>
<dbReference type="RefSeq" id="WP_156304024.1">
    <property type="nucleotide sequence ID" value="NZ_JARVII010000007.1"/>
</dbReference>
<sequence length="277" mass="30516">MNAMPASPLFRSLALAAAALALAAALGGCATSGSKTGMDDAVSAGLITPDNETDARRRARTRLALAASYFENGQTAVALSELKQVLQIDPTFPDAYNLSGLIYMSLGDMPMASAQLQRALSLNPRDSNTLHNLGWMYCQQKNYEQASQMFDRAVSNPLYPERAKTLMTKGICEARAGDRTKAEATLLKAYELDPGNPITGYNLSQLLFLRGDLERARFYIRRLNNSELGNAESLWLGIKIERQLGHTEAVLQLADQLRRRYPSSSQLVSYERGRFNE</sequence>
<dbReference type="EMBL" id="JARVII010000007">
    <property type="protein sequence ID" value="MDG9699069.1"/>
    <property type="molecule type" value="Genomic_DNA"/>
</dbReference>
<comment type="caution">
    <text evidence="3">The sequence shown here is derived from an EMBL/GenBank/DDBJ whole genome shotgun (WGS) entry which is preliminary data.</text>
</comment>
<keyword evidence="1" id="KW-0802">TPR repeat</keyword>
<dbReference type="InterPro" id="IPR011990">
    <property type="entry name" value="TPR-like_helical_dom_sf"/>
</dbReference>
<dbReference type="PANTHER" id="PTHR12558">
    <property type="entry name" value="CELL DIVISION CYCLE 16,23,27"/>
    <property type="match status" value="1"/>
</dbReference>
<dbReference type="InterPro" id="IPR019734">
    <property type="entry name" value="TPR_rpt"/>
</dbReference>
<name>A0AAW6RJQ7_9BURK</name>
<dbReference type="Gene3D" id="1.25.40.10">
    <property type="entry name" value="Tetratricopeptide repeat domain"/>
    <property type="match status" value="1"/>
</dbReference>
<evidence type="ECO:0000313" key="3">
    <source>
        <dbReference type="EMBL" id="MDG9699069.1"/>
    </source>
</evidence>
<accession>A0AAW6RJQ7</accession>
<organism evidence="3 4">
    <name type="scientific">Ottowia cancrivicina</name>
    <dbReference type="NCBI Taxonomy" id="3040346"/>
    <lineage>
        <taxon>Bacteria</taxon>
        <taxon>Pseudomonadati</taxon>
        <taxon>Pseudomonadota</taxon>
        <taxon>Betaproteobacteria</taxon>
        <taxon>Burkholderiales</taxon>
        <taxon>Comamonadaceae</taxon>
        <taxon>Ottowia</taxon>
    </lineage>
</organism>
<feature type="repeat" description="TPR" evidence="1">
    <location>
        <begin position="93"/>
        <end position="126"/>
    </location>
</feature>
<reference evidence="3 4" key="1">
    <citation type="submission" date="2023-04" db="EMBL/GenBank/DDBJ databases">
        <title>Ottowia paracancer sp. nov., isolated from human stomach.</title>
        <authorList>
            <person name="Song Y."/>
        </authorList>
    </citation>
    <scope>NUCLEOTIDE SEQUENCE [LARGE SCALE GENOMIC DNA]</scope>
    <source>
        <strain evidence="3 4">10c7w1</strain>
    </source>
</reference>
<feature type="chain" id="PRO_5044026307" evidence="2">
    <location>
        <begin position="24"/>
        <end position="277"/>
    </location>
</feature>
<dbReference type="AlphaFoldDB" id="A0AAW6RJQ7"/>
<proteinExistence type="predicted"/>
<dbReference type="SMART" id="SM00028">
    <property type="entry name" value="TPR"/>
    <property type="match status" value="4"/>
</dbReference>
<dbReference type="PROSITE" id="PS50005">
    <property type="entry name" value="TPR"/>
    <property type="match status" value="2"/>
</dbReference>
<dbReference type="Pfam" id="PF13424">
    <property type="entry name" value="TPR_12"/>
    <property type="match status" value="1"/>
</dbReference>
<evidence type="ECO:0000313" key="4">
    <source>
        <dbReference type="Proteomes" id="UP001237156"/>
    </source>
</evidence>
<keyword evidence="2" id="KW-0732">Signal</keyword>